<organism evidence="3 4">
    <name type="scientific">Rhodosorus marinus</name>
    <dbReference type="NCBI Taxonomy" id="101924"/>
    <lineage>
        <taxon>Eukaryota</taxon>
        <taxon>Rhodophyta</taxon>
        <taxon>Stylonematophyceae</taxon>
        <taxon>Stylonematales</taxon>
        <taxon>Stylonemataceae</taxon>
        <taxon>Rhodosorus</taxon>
    </lineage>
</organism>
<evidence type="ECO:0000256" key="1">
    <source>
        <dbReference type="SAM" id="MobiDB-lite"/>
    </source>
</evidence>
<evidence type="ECO:0000313" key="3">
    <source>
        <dbReference type="EMBL" id="KAJ8906214.1"/>
    </source>
</evidence>
<gene>
    <name evidence="3" type="ORF">NDN08_002708</name>
</gene>
<feature type="transmembrane region" description="Helical" evidence="2">
    <location>
        <begin position="120"/>
        <end position="138"/>
    </location>
</feature>
<dbReference type="AlphaFoldDB" id="A0AAV8UUM7"/>
<reference evidence="3 4" key="1">
    <citation type="journal article" date="2023" name="Nat. Commun.">
        <title>Origin of minicircular mitochondrial genomes in red algae.</title>
        <authorList>
            <person name="Lee Y."/>
            <person name="Cho C.H."/>
            <person name="Lee Y.M."/>
            <person name="Park S.I."/>
            <person name="Yang J.H."/>
            <person name="West J.A."/>
            <person name="Bhattacharya D."/>
            <person name="Yoon H.S."/>
        </authorList>
    </citation>
    <scope>NUCLEOTIDE SEQUENCE [LARGE SCALE GENOMIC DNA]</scope>
    <source>
        <strain evidence="3 4">CCMP1338</strain>
        <tissue evidence="3">Whole cell</tissue>
    </source>
</reference>
<feature type="transmembrane region" description="Helical" evidence="2">
    <location>
        <begin position="81"/>
        <end position="100"/>
    </location>
</feature>
<keyword evidence="4" id="KW-1185">Reference proteome</keyword>
<keyword evidence="2" id="KW-0812">Transmembrane</keyword>
<keyword evidence="2" id="KW-0472">Membrane</keyword>
<feature type="transmembrane region" description="Helical" evidence="2">
    <location>
        <begin position="234"/>
        <end position="252"/>
    </location>
</feature>
<keyword evidence="2" id="KW-1133">Transmembrane helix</keyword>
<dbReference type="EMBL" id="JAMWBK010000004">
    <property type="protein sequence ID" value="KAJ8906214.1"/>
    <property type="molecule type" value="Genomic_DNA"/>
</dbReference>
<sequence length="285" mass="32234">MESTPMAFGVLASSMTVSFALLVNRGHKFVTAMSTSSCQKGFIDISAFGSEVVCCDSAVSSVKELNEMCLIVNKFRWIEEIMVSPFAAAFPLIPLLIAAVLSQDRLRRDTDFGKRMLLRFILYAITIIFRILVLYLVVNWIEKIVQGPPTEECWYSPYRPKNRCKDNFNIGDHLVLMMVQYIAIPMFEVNAIKLESPKTITYFTVNFLTKIMVILACLNIYISSAYFHTRAETSLGFILSVATVFVPHQYVLRRYKGLVEGDRSRMAASTHSASESTNGRREKAE</sequence>
<feature type="transmembrane region" description="Helical" evidence="2">
    <location>
        <begin position="6"/>
        <end position="23"/>
    </location>
</feature>
<dbReference type="Proteomes" id="UP001157974">
    <property type="component" value="Unassembled WGS sequence"/>
</dbReference>
<comment type="caution">
    <text evidence="3">The sequence shown here is derived from an EMBL/GenBank/DDBJ whole genome shotgun (WGS) entry which is preliminary data.</text>
</comment>
<feature type="transmembrane region" description="Helical" evidence="2">
    <location>
        <begin position="199"/>
        <end position="222"/>
    </location>
</feature>
<feature type="compositionally biased region" description="Polar residues" evidence="1">
    <location>
        <begin position="267"/>
        <end position="277"/>
    </location>
</feature>
<feature type="transmembrane region" description="Helical" evidence="2">
    <location>
        <begin position="168"/>
        <end position="187"/>
    </location>
</feature>
<name>A0AAV8UUM7_9RHOD</name>
<accession>A0AAV8UUM7</accession>
<evidence type="ECO:0000256" key="2">
    <source>
        <dbReference type="SAM" id="Phobius"/>
    </source>
</evidence>
<protein>
    <submittedName>
        <fullName evidence="3">Uncharacterized protein</fullName>
    </submittedName>
</protein>
<proteinExistence type="predicted"/>
<evidence type="ECO:0000313" key="4">
    <source>
        <dbReference type="Proteomes" id="UP001157974"/>
    </source>
</evidence>
<feature type="region of interest" description="Disordered" evidence="1">
    <location>
        <begin position="266"/>
        <end position="285"/>
    </location>
</feature>